<evidence type="ECO:0000313" key="3">
    <source>
        <dbReference type="Proteomes" id="UP000320735"/>
    </source>
</evidence>
<gene>
    <name evidence="2" type="ORF">CA54_29980</name>
</gene>
<dbReference type="Proteomes" id="UP000320735">
    <property type="component" value="Unassembled WGS sequence"/>
</dbReference>
<feature type="chain" id="PRO_5022854080" evidence="1">
    <location>
        <begin position="25"/>
        <end position="434"/>
    </location>
</feature>
<comment type="caution">
    <text evidence="2">The sequence shown here is derived from an EMBL/GenBank/DDBJ whole genome shotgun (WGS) entry which is preliminary data.</text>
</comment>
<organism evidence="2 3">
    <name type="scientific">Symmachiella macrocystis</name>
    <dbReference type="NCBI Taxonomy" id="2527985"/>
    <lineage>
        <taxon>Bacteria</taxon>
        <taxon>Pseudomonadati</taxon>
        <taxon>Planctomycetota</taxon>
        <taxon>Planctomycetia</taxon>
        <taxon>Planctomycetales</taxon>
        <taxon>Planctomycetaceae</taxon>
        <taxon>Symmachiella</taxon>
    </lineage>
</organism>
<dbReference type="AlphaFoldDB" id="A0A5C6BQ55"/>
<proteinExistence type="predicted"/>
<reference evidence="2 3" key="1">
    <citation type="submission" date="2019-02" db="EMBL/GenBank/DDBJ databases">
        <title>Deep-cultivation of Planctomycetes and their phenomic and genomic characterization uncovers novel biology.</title>
        <authorList>
            <person name="Wiegand S."/>
            <person name="Jogler M."/>
            <person name="Boedeker C."/>
            <person name="Pinto D."/>
            <person name="Vollmers J."/>
            <person name="Rivas-Marin E."/>
            <person name="Kohn T."/>
            <person name="Peeters S.H."/>
            <person name="Heuer A."/>
            <person name="Rast P."/>
            <person name="Oberbeckmann S."/>
            <person name="Bunk B."/>
            <person name="Jeske O."/>
            <person name="Meyerdierks A."/>
            <person name="Storesund J.E."/>
            <person name="Kallscheuer N."/>
            <person name="Luecker S."/>
            <person name="Lage O.M."/>
            <person name="Pohl T."/>
            <person name="Merkel B.J."/>
            <person name="Hornburger P."/>
            <person name="Mueller R.-W."/>
            <person name="Bruemmer F."/>
            <person name="Labrenz M."/>
            <person name="Spormann A.M."/>
            <person name="Op Den Camp H."/>
            <person name="Overmann J."/>
            <person name="Amann R."/>
            <person name="Jetten M.S.M."/>
            <person name="Mascher T."/>
            <person name="Medema M.H."/>
            <person name="Devos D.P."/>
            <person name="Kaster A.-K."/>
            <person name="Ovreas L."/>
            <person name="Rohde M."/>
            <person name="Galperin M.Y."/>
            <person name="Jogler C."/>
        </authorList>
    </citation>
    <scope>NUCLEOTIDE SEQUENCE [LARGE SCALE GENOMIC DNA]</scope>
    <source>
        <strain evidence="2 3">CA54</strain>
    </source>
</reference>
<dbReference type="OrthoDB" id="250183at2"/>
<accession>A0A5C6BQ55</accession>
<evidence type="ECO:0000313" key="2">
    <source>
        <dbReference type="EMBL" id="TWU14155.1"/>
    </source>
</evidence>
<keyword evidence="1" id="KW-0732">Signal</keyword>
<protein>
    <submittedName>
        <fullName evidence="2">Uncharacterized protein</fullName>
    </submittedName>
</protein>
<sequence precursor="true">MSFRTRIPAWVLCGCVCLTVLRTAAGEPPPAADLAAEVKQAIADLDANRLSVRRAAEERLMKLGPAVLPHLPPPELIRQPGVRQILKRLRIQLEKRQARLSAAASLVTLQGKFPLNKILRGISDQTGNQFDASALPMPLLEGKVEIDFQKTPFWKVVDHLCKELGLRHRLENRMEALQLLLADGKVSPEIAVTYSGPFRVAVPSTELRRPEYDQVRVGVALTAEPRMRSLILSYAAKNWTLQLPDGLLLPPVSPGAFLEFTPEDGGRRVQLSIDFIDTDKPIDKIALDGKFTVTTVVGDQRIRFSDLERSDGVARRRGGISVILNKATTTENSDGTYDARIDAAVVYDAQGPAFESHRTWINHNHVYLETPEGKRIDFAGNQRTTDSDTGAVLMEYPFPNLKQPLSEYEFVYVAPTLIVEIPATIHFADLPVKN</sequence>
<dbReference type="EMBL" id="SJPP01000001">
    <property type="protein sequence ID" value="TWU14155.1"/>
    <property type="molecule type" value="Genomic_DNA"/>
</dbReference>
<keyword evidence="3" id="KW-1185">Reference proteome</keyword>
<evidence type="ECO:0000256" key="1">
    <source>
        <dbReference type="SAM" id="SignalP"/>
    </source>
</evidence>
<feature type="signal peptide" evidence="1">
    <location>
        <begin position="1"/>
        <end position="24"/>
    </location>
</feature>
<dbReference type="RefSeq" id="WP_146371379.1">
    <property type="nucleotide sequence ID" value="NZ_SJPP01000001.1"/>
</dbReference>
<name>A0A5C6BQ55_9PLAN</name>